<dbReference type="PANTHER" id="PTHR28450">
    <property type="entry name" value="FANCONI ANEMIA GROUP B PROTEIN"/>
    <property type="match status" value="1"/>
</dbReference>
<gene>
    <name evidence="1" type="ORF">CCH79_00002702</name>
</gene>
<dbReference type="EMBL" id="NHOQ01000293">
    <property type="protein sequence ID" value="PWA31188.1"/>
    <property type="molecule type" value="Genomic_DNA"/>
</dbReference>
<dbReference type="GO" id="GO:1990414">
    <property type="term" value="P:replication-born double-strand break repair via sister chromatid exchange"/>
    <property type="evidence" value="ECO:0007669"/>
    <property type="project" value="TreeGrafter"/>
</dbReference>
<dbReference type="GO" id="GO:1905168">
    <property type="term" value="P:positive regulation of double-strand break repair via homologous recombination"/>
    <property type="evidence" value="ECO:0007669"/>
    <property type="project" value="TreeGrafter"/>
</dbReference>
<dbReference type="InterPro" id="IPR033333">
    <property type="entry name" value="FANCB"/>
</dbReference>
<name>A0A315W5N2_GAMAF</name>
<comment type="caution">
    <text evidence="1">The sequence shown here is derived from an EMBL/GenBank/DDBJ whole genome shotgun (WGS) entry which is preliminary data.</text>
</comment>
<proteinExistence type="predicted"/>
<accession>A0A315W5N2</accession>
<dbReference type="PANTHER" id="PTHR28450:SF1">
    <property type="entry name" value="FANCONI ANEMIA GROUP B PROTEIN"/>
    <property type="match status" value="1"/>
</dbReference>
<keyword evidence="2" id="KW-1185">Reference proteome</keyword>
<evidence type="ECO:0000313" key="2">
    <source>
        <dbReference type="Proteomes" id="UP000250572"/>
    </source>
</evidence>
<evidence type="ECO:0008006" key="3">
    <source>
        <dbReference type="Google" id="ProtNLM"/>
    </source>
</evidence>
<dbReference type="Proteomes" id="UP000250572">
    <property type="component" value="Unassembled WGS sequence"/>
</dbReference>
<protein>
    <recommendedName>
        <fullName evidence="3">Fanconi anemia group B protein</fullName>
    </recommendedName>
</protein>
<dbReference type="GO" id="GO:0036297">
    <property type="term" value="P:interstrand cross-link repair"/>
    <property type="evidence" value="ECO:0007669"/>
    <property type="project" value="InterPro"/>
</dbReference>
<dbReference type="GO" id="GO:0043240">
    <property type="term" value="C:Fanconi anaemia nuclear complex"/>
    <property type="evidence" value="ECO:0007669"/>
    <property type="project" value="InterPro"/>
</dbReference>
<evidence type="ECO:0000313" key="1">
    <source>
        <dbReference type="EMBL" id="PWA31188.1"/>
    </source>
</evidence>
<sequence length="932" mass="103155">MEKLSSDDSNRNVHGLSHGGKIILFTCKRDPAVNVSERSGLTFRSFYFERESNAFLNATEGATAISKKLSAHVDIVACKCAVDVQKRVKTAFVLVTKKSEKGSSFKYSLLALRSSHRLEPCIEFKLPYQMKGKVCILQGPTVLWSHDDSVSYTSPLAEGVRKIPIQMSKCHFGELPIQKGQLFALGLSEPLLANHSPTLGYLFEGGHAFDGSLILPHPYICITQCMRVLTADRVGDVLRCAVIAATSNQQLVLFENGTVKDTCEVPFGQAEDIQMVDTGRNGCLFVVSFKQGHVCAVWKETFQIASCWSDVGSAHVDDFLGCGTEQILLIFRNKEIFSGPLEKFLITDLCGSETPKASPPPQETSLLTLQALESRLQSGLIVLQELEREVRVKDRVVQQSIQVLTDVLSGRETVPSQPEQEGLVALWDSDEESNDETLDDKLHESPALSSRPKIDKLWHRITEEQLVVGLILTADSGIPASGVSLSLLTEPGQNSTPAVIQTRSQVFWLSAPGPSTPTLSSPSSGFTFSEPAAKRCRQHIASDDFSACRLAVTAVTKLAPLLTSGCVKCRAMLHYVEKAEAVFPGSSPTTAVLHCGEVSLDIHDLCQKPLLQNPQIKTDEVREDLLSLLTVLDNWVLCVDSPDYSLGDIDGWIKRREGFKKIDVSPEYLLLDSPGSSAPMLLRWHPINPFQGDLSIHSSQLQMIQFLDSMLSYLPDSCYIQPVKRPRSQSMTQKLASALEKEVLSLREGLSSLLCVKDEEERNKGRAGHGEIPDSGSAEDLIRYGREAWQQNVEKSRLRLNPVVDAGKYREMIQSISQIKMESDLAALLVLKRKLEAEEHWPLFGNRTCDGRVEDQGLRMWAVPNPCATTMRSSLLSVVTSWKLAPFSLAKKRSGFHMESSMEGSRSSEESGYLLYASRGSFHFCRRKMFTL</sequence>
<reference evidence="1 2" key="1">
    <citation type="journal article" date="2018" name="G3 (Bethesda)">
        <title>A High-Quality Reference Genome for the Invasive Mosquitofish Gambusia affinis Using a Chicago Library.</title>
        <authorList>
            <person name="Hoffberg S.L."/>
            <person name="Troendle N.J."/>
            <person name="Glenn T.C."/>
            <person name="Mahmud O."/>
            <person name="Louha S."/>
            <person name="Chalopin D."/>
            <person name="Bennetzen J.L."/>
            <person name="Mauricio R."/>
        </authorList>
    </citation>
    <scope>NUCLEOTIDE SEQUENCE [LARGE SCALE GENOMIC DNA]</scope>
    <source>
        <strain evidence="1">NE01/NJP1002.9</strain>
        <tissue evidence="1">Muscle</tissue>
    </source>
</reference>
<organism evidence="1 2">
    <name type="scientific">Gambusia affinis</name>
    <name type="common">Western mosquitofish</name>
    <name type="synonym">Heterandria affinis</name>
    <dbReference type="NCBI Taxonomy" id="33528"/>
    <lineage>
        <taxon>Eukaryota</taxon>
        <taxon>Metazoa</taxon>
        <taxon>Chordata</taxon>
        <taxon>Craniata</taxon>
        <taxon>Vertebrata</taxon>
        <taxon>Euteleostomi</taxon>
        <taxon>Actinopterygii</taxon>
        <taxon>Neopterygii</taxon>
        <taxon>Teleostei</taxon>
        <taxon>Neoteleostei</taxon>
        <taxon>Acanthomorphata</taxon>
        <taxon>Ovalentaria</taxon>
        <taxon>Atherinomorphae</taxon>
        <taxon>Cyprinodontiformes</taxon>
        <taxon>Poeciliidae</taxon>
        <taxon>Poeciliinae</taxon>
        <taxon>Gambusia</taxon>
    </lineage>
</organism>
<dbReference type="GO" id="GO:2000042">
    <property type="term" value="P:negative regulation of double-strand break repair via homologous recombination"/>
    <property type="evidence" value="ECO:0007669"/>
    <property type="project" value="TreeGrafter"/>
</dbReference>
<dbReference type="AlphaFoldDB" id="A0A315W5N2"/>
<dbReference type="STRING" id="33528.ENSGAFP00000000603"/>